<proteinExistence type="predicted"/>
<dbReference type="InterPro" id="IPR045906">
    <property type="entry name" value="ULK4"/>
</dbReference>
<gene>
    <name evidence="1" type="ORF">pdam_00014709</name>
</gene>
<reference evidence="1 2" key="1">
    <citation type="journal article" date="2018" name="Sci. Rep.">
        <title>Comparative analysis of the Pocillopora damicornis genome highlights role of immune system in coral evolution.</title>
        <authorList>
            <person name="Cunning R."/>
            <person name="Bay R.A."/>
            <person name="Gillette P."/>
            <person name="Baker A.C."/>
            <person name="Traylor-Knowles N."/>
        </authorList>
    </citation>
    <scope>NUCLEOTIDE SEQUENCE [LARGE SCALE GENOMIC DNA]</scope>
    <source>
        <strain evidence="1">RSMAS</strain>
        <tissue evidence="1">Whole animal</tissue>
    </source>
</reference>
<dbReference type="InterPro" id="IPR016024">
    <property type="entry name" value="ARM-type_fold"/>
</dbReference>
<organism evidence="1 2">
    <name type="scientific">Pocillopora damicornis</name>
    <name type="common">Cauliflower coral</name>
    <name type="synonym">Millepora damicornis</name>
    <dbReference type="NCBI Taxonomy" id="46731"/>
    <lineage>
        <taxon>Eukaryota</taxon>
        <taxon>Metazoa</taxon>
        <taxon>Cnidaria</taxon>
        <taxon>Anthozoa</taxon>
        <taxon>Hexacorallia</taxon>
        <taxon>Scleractinia</taxon>
        <taxon>Astrocoeniina</taxon>
        <taxon>Pocilloporidae</taxon>
        <taxon>Pocillopora</taxon>
    </lineage>
</organism>
<dbReference type="AlphaFoldDB" id="A0A3M6U3C2"/>
<evidence type="ECO:0000313" key="2">
    <source>
        <dbReference type="Proteomes" id="UP000275408"/>
    </source>
</evidence>
<dbReference type="OrthoDB" id="24822at2759"/>
<accession>A0A3M6U3C2</accession>
<dbReference type="STRING" id="46731.A0A3M6U3C2"/>
<protein>
    <submittedName>
        <fullName evidence="1">Uncharacterized protein</fullName>
    </submittedName>
</protein>
<comment type="caution">
    <text evidence="1">The sequence shown here is derived from an EMBL/GenBank/DDBJ whole genome shotgun (WGS) entry which is preliminary data.</text>
</comment>
<evidence type="ECO:0000313" key="1">
    <source>
        <dbReference type="EMBL" id="RMX48152.1"/>
    </source>
</evidence>
<dbReference type="PANTHER" id="PTHR46240">
    <property type="entry name" value="SER/THR PROTEIN KINASE ULK4"/>
    <property type="match status" value="1"/>
</dbReference>
<dbReference type="PANTHER" id="PTHR46240:SF1">
    <property type="entry name" value="SERINE_THREONINE-PROTEIN KINASE ULK4"/>
    <property type="match status" value="1"/>
</dbReference>
<dbReference type="SUPFAM" id="SSF48371">
    <property type="entry name" value="ARM repeat"/>
    <property type="match status" value="1"/>
</dbReference>
<sequence>MVRGGSSRWDTQGQEAAETRYALSLLAGNATMISEDFNMTEVFTVLTEVIRDNFRNAKLKQHLLPALGEFLFYAATQEENLGGEIPQWDVPGVTFTIVTRCLHEGEDIAVQHFAAKAIENVASTHGRHCTKFATNDTAQLLWNFFTHCTIDAQKAFDEVEQYYKMRKGL</sequence>
<dbReference type="EMBL" id="RCHS01002309">
    <property type="protein sequence ID" value="RMX48152.1"/>
    <property type="molecule type" value="Genomic_DNA"/>
</dbReference>
<name>A0A3M6U3C2_POCDA</name>
<dbReference type="Proteomes" id="UP000275408">
    <property type="component" value="Unassembled WGS sequence"/>
</dbReference>
<keyword evidence="2" id="KW-1185">Reference proteome</keyword>